<dbReference type="AlphaFoldDB" id="A0A2P6Q7C1"/>
<organism evidence="1 2">
    <name type="scientific">Rosa chinensis</name>
    <name type="common">China rose</name>
    <dbReference type="NCBI Taxonomy" id="74649"/>
    <lineage>
        <taxon>Eukaryota</taxon>
        <taxon>Viridiplantae</taxon>
        <taxon>Streptophyta</taxon>
        <taxon>Embryophyta</taxon>
        <taxon>Tracheophyta</taxon>
        <taxon>Spermatophyta</taxon>
        <taxon>Magnoliopsida</taxon>
        <taxon>eudicotyledons</taxon>
        <taxon>Gunneridae</taxon>
        <taxon>Pentapetalae</taxon>
        <taxon>rosids</taxon>
        <taxon>fabids</taxon>
        <taxon>Rosales</taxon>
        <taxon>Rosaceae</taxon>
        <taxon>Rosoideae</taxon>
        <taxon>Rosoideae incertae sedis</taxon>
        <taxon>Rosa</taxon>
    </lineage>
</organism>
<accession>A0A2P6Q7C1</accession>
<proteinExistence type="predicted"/>
<sequence length="121" mass="13372">MWHLSWPKTTCSTKIGGHEPQTATATAATKCIKASPSPSHCTCLAKLVRKLRKQRRRVGCAKSSSFQCRYDPLSYSLNFDASGCGNLSDDQDYYKFYAFSSRFVANPSGAPCPRLITTTTH</sequence>
<evidence type="ECO:0000313" key="2">
    <source>
        <dbReference type="Proteomes" id="UP000238479"/>
    </source>
</evidence>
<dbReference type="OMA" id="GHEPQTA"/>
<protein>
    <submittedName>
        <fullName evidence="1">Uncharacterized protein</fullName>
    </submittedName>
</protein>
<reference evidence="1 2" key="1">
    <citation type="journal article" date="2018" name="Nat. Genet.">
        <title>The Rosa genome provides new insights in the design of modern roses.</title>
        <authorList>
            <person name="Bendahmane M."/>
        </authorList>
    </citation>
    <scope>NUCLEOTIDE SEQUENCE [LARGE SCALE GENOMIC DNA]</scope>
    <source>
        <strain evidence="2">cv. Old Blush</strain>
    </source>
</reference>
<dbReference type="Gramene" id="PRQ30066">
    <property type="protein sequence ID" value="PRQ30066"/>
    <property type="gene ID" value="RchiOBHm_Chr5g0020591"/>
</dbReference>
<name>A0A2P6Q7C1_ROSCH</name>
<dbReference type="PANTHER" id="PTHR33168">
    <property type="entry name" value="STRESS INDUCED PROTEIN-RELATED"/>
    <property type="match status" value="1"/>
</dbReference>
<evidence type="ECO:0000313" key="1">
    <source>
        <dbReference type="EMBL" id="PRQ30066.1"/>
    </source>
</evidence>
<dbReference type="EMBL" id="PDCK01000043">
    <property type="protein sequence ID" value="PRQ30066.1"/>
    <property type="molecule type" value="Genomic_DNA"/>
</dbReference>
<dbReference type="OrthoDB" id="1091833at2759"/>
<gene>
    <name evidence="1" type="ORF">RchiOBHm_Chr5g0020591</name>
</gene>
<keyword evidence="2" id="KW-1185">Reference proteome</keyword>
<dbReference type="Proteomes" id="UP000238479">
    <property type="component" value="Chromosome 5"/>
</dbReference>
<comment type="caution">
    <text evidence="1">The sequence shown here is derived from an EMBL/GenBank/DDBJ whole genome shotgun (WGS) entry which is preliminary data.</text>
</comment>